<dbReference type="Proteomes" id="UP000295763">
    <property type="component" value="Unassembled WGS sequence"/>
</dbReference>
<dbReference type="PANTHER" id="PTHR47505">
    <property type="entry name" value="DNA UTILIZATION PROTEIN YHGH"/>
    <property type="match status" value="1"/>
</dbReference>
<name>A0A4V2T0Z6_9PAST</name>
<organism evidence="2 3">
    <name type="scientific">Cricetibacter osteomyelitidis</name>
    <dbReference type="NCBI Taxonomy" id="1521931"/>
    <lineage>
        <taxon>Bacteria</taxon>
        <taxon>Pseudomonadati</taxon>
        <taxon>Pseudomonadota</taxon>
        <taxon>Gammaproteobacteria</taxon>
        <taxon>Pasteurellales</taxon>
        <taxon>Pasteurellaceae</taxon>
        <taxon>Cricetibacter</taxon>
    </lineage>
</organism>
<evidence type="ECO:0000313" key="2">
    <source>
        <dbReference type="EMBL" id="TCP91303.1"/>
    </source>
</evidence>
<keyword evidence="3" id="KW-1185">Reference proteome</keyword>
<reference evidence="2 3" key="1">
    <citation type="submission" date="2019-03" db="EMBL/GenBank/DDBJ databases">
        <title>Genomic Encyclopedia of Type Strains, Phase IV (KMG-IV): sequencing the most valuable type-strain genomes for metagenomic binning, comparative biology and taxonomic classification.</title>
        <authorList>
            <person name="Goeker M."/>
        </authorList>
    </citation>
    <scope>NUCLEOTIDE SEQUENCE [LARGE SCALE GENOMIC DNA]</scope>
    <source>
        <strain evidence="2 3">DSM 28404</strain>
    </source>
</reference>
<comment type="caution">
    <text evidence="2">The sequence shown here is derived from an EMBL/GenBank/DDBJ whole genome shotgun (WGS) entry which is preliminary data.</text>
</comment>
<accession>A0A4V2T0Z6</accession>
<dbReference type="SUPFAM" id="SSF53271">
    <property type="entry name" value="PRTase-like"/>
    <property type="match status" value="1"/>
</dbReference>
<dbReference type="PANTHER" id="PTHR47505:SF1">
    <property type="entry name" value="DNA UTILIZATION PROTEIN YHGH"/>
    <property type="match status" value="1"/>
</dbReference>
<evidence type="ECO:0000313" key="3">
    <source>
        <dbReference type="Proteomes" id="UP000295763"/>
    </source>
</evidence>
<dbReference type="CDD" id="cd06223">
    <property type="entry name" value="PRTases_typeI"/>
    <property type="match status" value="1"/>
</dbReference>
<proteinExistence type="inferred from homology"/>
<sequence length="226" mass="26131">MNWLNFCCVECQQRLNIGHHGLCSKCNKKIQRVAYCAGCGVELPYNAKHCGHCLRVDPLWDHLVVVGKYREPLSALVHRFKFQNQFWLDRTLGRLLLLAVHNARRTHQLTLPDMIMPVPLHHLRQWRRGYNQADLLAKQIAQKLDITCRNDLLIRLKNTHTQRGLTAKERRCNLKNAFAVNSDIRHYQSVALVDDVITTGATLNEISKQLRKAGVRNIQVWGLCRV</sequence>
<dbReference type="RefSeq" id="WP_131978822.1">
    <property type="nucleotide sequence ID" value="NZ_SLYB01000031.1"/>
</dbReference>
<dbReference type="EMBL" id="SLYB01000031">
    <property type="protein sequence ID" value="TCP91303.1"/>
    <property type="molecule type" value="Genomic_DNA"/>
</dbReference>
<evidence type="ECO:0000256" key="1">
    <source>
        <dbReference type="ARBA" id="ARBA00008007"/>
    </source>
</evidence>
<dbReference type="InterPro" id="IPR029057">
    <property type="entry name" value="PRTase-like"/>
</dbReference>
<gene>
    <name evidence="2" type="ORF">EDC44_1319</name>
</gene>
<protein>
    <submittedName>
        <fullName evidence="2">ComF family protein</fullName>
    </submittedName>
</protein>
<dbReference type="InterPro" id="IPR000836">
    <property type="entry name" value="PRTase_dom"/>
</dbReference>
<dbReference type="AlphaFoldDB" id="A0A4V2T0Z6"/>
<dbReference type="InterPro" id="IPR051910">
    <property type="entry name" value="ComF/GntX_DNA_util-trans"/>
</dbReference>
<dbReference type="OrthoDB" id="9793412at2"/>
<comment type="similarity">
    <text evidence="1">Belongs to the ComF/GntX family.</text>
</comment>
<dbReference type="Gene3D" id="3.40.50.2020">
    <property type="match status" value="1"/>
</dbReference>